<evidence type="ECO:0000256" key="4">
    <source>
        <dbReference type="ARBA" id="ARBA00048740"/>
    </source>
</evidence>
<dbReference type="GO" id="GO:0071164">
    <property type="term" value="F:RNA cap trimethylguanosine synthase activity"/>
    <property type="evidence" value="ECO:0007669"/>
    <property type="project" value="TreeGrafter"/>
</dbReference>
<dbReference type="InterPro" id="IPR019012">
    <property type="entry name" value="RNA_cap_Gua-N2-MeTrfase"/>
</dbReference>
<protein>
    <recommendedName>
        <fullName evidence="1">Trimethylguanosine synthase</fullName>
    </recommendedName>
    <alternativeName>
        <fullName evidence="7">Cap-specific guanine-N(2) methyltransferase</fullName>
    </alternativeName>
</protein>
<organism evidence="9 10">
    <name type="scientific">Dinothrombium tinctorium</name>
    <dbReference type="NCBI Taxonomy" id="1965070"/>
    <lineage>
        <taxon>Eukaryota</taxon>
        <taxon>Metazoa</taxon>
        <taxon>Ecdysozoa</taxon>
        <taxon>Arthropoda</taxon>
        <taxon>Chelicerata</taxon>
        <taxon>Arachnida</taxon>
        <taxon>Acari</taxon>
        <taxon>Acariformes</taxon>
        <taxon>Trombidiformes</taxon>
        <taxon>Prostigmata</taxon>
        <taxon>Anystina</taxon>
        <taxon>Parasitengona</taxon>
        <taxon>Trombidioidea</taxon>
        <taxon>Trombidiidae</taxon>
        <taxon>Dinothrombium</taxon>
    </lineage>
</organism>
<feature type="compositionally biased region" description="Basic and acidic residues" evidence="8">
    <location>
        <begin position="236"/>
        <end position="258"/>
    </location>
</feature>
<dbReference type="Pfam" id="PF09445">
    <property type="entry name" value="Methyltransf_15"/>
    <property type="match status" value="1"/>
</dbReference>
<dbReference type="Proteomes" id="UP000285301">
    <property type="component" value="Unassembled WGS sequence"/>
</dbReference>
<dbReference type="EMBL" id="NCKU01001099">
    <property type="protein sequence ID" value="RWS13097.1"/>
    <property type="molecule type" value="Genomic_DNA"/>
</dbReference>
<comment type="catalytic activity">
    <reaction evidence="4">
        <text>a 5'-end (N(7)-methyl 5'-triphosphoguanosine)-ribonucleoside in snoRNA + S-adenosyl-L-methionine = a 5'-end (N(2),N(7)-dimethyl 5'-triphosphoguanosine)-ribonucleoside in snoRNA + S-adenosyl-L-homocysteine + H(+)</text>
        <dbReference type="Rhea" id="RHEA:78475"/>
        <dbReference type="Rhea" id="RHEA-COMP:19086"/>
        <dbReference type="Rhea" id="RHEA-COMP:19088"/>
        <dbReference type="ChEBI" id="CHEBI:15378"/>
        <dbReference type="ChEBI" id="CHEBI:57856"/>
        <dbReference type="ChEBI" id="CHEBI:59789"/>
        <dbReference type="ChEBI" id="CHEBI:156461"/>
        <dbReference type="ChEBI" id="CHEBI:172880"/>
    </reaction>
    <physiologicalReaction direction="left-to-right" evidence="4">
        <dbReference type="Rhea" id="RHEA:78476"/>
    </physiologicalReaction>
</comment>
<comment type="catalytic activity">
    <reaction evidence="3">
        <text>a 5'-end (N(2),N(7)-dimethyl 5'-triphosphoguanosine)-ribonucleoside in snoRNA + S-adenosyl-L-methionine = a 5'-end (N(2),N(2),N(7)-trimethyl 5'-triphosphoguanosine)-ribonucleoside in snoRNA + S-adenosyl-L-homocysteine + H(+)</text>
        <dbReference type="Rhea" id="RHEA:78507"/>
        <dbReference type="Rhea" id="RHEA-COMP:19088"/>
        <dbReference type="Rhea" id="RHEA-COMP:19090"/>
        <dbReference type="ChEBI" id="CHEBI:15378"/>
        <dbReference type="ChEBI" id="CHEBI:57856"/>
        <dbReference type="ChEBI" id="CHEBI:59789"/>
        <dbReference type="ChEBI" id="CHEBI:167623"/>
        <dbReference type="ChEBI" id="CHEBI:172880"/>
    </reaction>
    <physiologicalReaction direction="left-to-right" evidence="3">
        <dbReference type="Rhea" id="RHEA:78508"/>
    </physiologicalReaction>
</comment>
<dbReference type="STRING" id="1965070.A0A443RCV0"/>
<evidence type="ECO:0000256" key="5">
    <source>
        <dbReference type="ARBA" id="ARBA00048763"/>
    </source>
</evidence>
<evidence type="ECO:0000313" key="10">
    <source>
        <dbReference type="Proteomes" id="UP000285301"/>
    </source>
</evidence>
<comment type="catalytic activity">
    <reaction evidence="5">
        <text>a 5'-end (N(2),N(7)-dimethyl 5'-triphosphoguanosine)-ribonucleoside in snRNA + S-adenosyl-L-methionine = a 5'-end (N(2),N(2),N(7)-trimethyl 5'-triphosphoguanosine)-ribonucleoside in snRNA + S-adenosyl-L-homocysteine + H(+)</text>
        <dbReference type="Rhea" id="RHEA:78479"/>
        <dbReference type="Rhea" id="RHEA-COMP:19087"/>
        <dbReference type="Rhea" id="RHEA-COMP:19089"/>
        <dbReference type="ChEBI" id="CHEBI:15378"/>
        <dbReference type="ChEBI" id="CHEBI:57856"/>
        <dbReference type="ChEBI" id="CHEBI:59789"/>
        <dbReference type="ChEBI" id="CHEBI:167623"/>
        <dbReference type="ChEBI" id="CHEBI:172880"/>
    </reaction>
    <physiologicalReaction direction="left-to-right" evidence="5">
        <dbReference type="Rhea" id="RHEA:78480"/>
    </physiologicalReaction>
</comment>
<dbReference type="SUPFAM" id="SSF53335">
    <property type="entry name" value="S-adenosyl-L-methionine-dependent methyltransferases"/>
    <property type="match status" value="1"/>
</dbReference>
<evidence type="ECO:0000256" key="2">
    <source>
        <dbReference type="ARBA" id="ARBA00025783"/>
    </source>
</evidence>
<keyword evidence="10" id="KW-1185">Reference proteome</keyword>
<comment type="similarity">
    <text evidence="2">Belongs to the methyltransferase superfamily. Trimethylguanosine synthase family.</text>
</comment>
<dbReference type="PANTHER" id="PTHR14741">
    <property type="entry name" value="S-ADENOSYLMETHIONINE-DEPENDENT METHYLTRANSFERASE RELATED"/>
    <property type="match status" value="1"/>
</dbReference>
<accession>A0A443RCV0</accession>
<comment type="caution">
    <text evidence="9">The sequence shown here is derived from an EMBL/GenBank/DDBJ whole genome shotgun (WGS) entry which is preliminary data.</text>
</comment>
<gene>
    <name evidence="9" type="ORF">B4U79_05332</name>
</gene>
<evidence type="ECO:0000256" key="3">
    <source>
        <dbReference type="ARBA" id="ARBA00047418"/>
    </source>
</evidence>
<dbReference type="AlphaFoldDB" id="A0A443RCV0"/>
<name>A0A443RCV0_9ACAR</name>
<dbReference type="PANTHER" id="PTHR14741:SF32">
    <property type="entry name" value="TRIMETHYLGUANOSINE SYNTHASE"/>
    <property type="match status" value="1"/>
</dbReference>
<dbReference type="OrthoDB" id="194443at2759"/>
<sequence length="494" mass="56596">MENTIIRTKALINDLNIHRQHATKSLIDVKQLAAIIENEEEYAVDSEEVKLMQAMGLPTSFSSSKQYYVSKISDRESDVCDWKALNGQYIDYWQKFGNDIVLKSWTVKYKDYINPDYFYSSEQSNTMSNCTLIQDSLSDISDSSSNASNDAWTEVWNKHYWSEYERCYKMFIDSAIDGSLTCLMDSVSIASEFANPNDENVKEEGTELAALNENDFKCVAQTSLKDNSEALFSYHEDECKDDPPDEKPIIKQDEHDTDSSNGPQTNNESESSERQTQKRKRKNRNKQSKHWYKRYRLFSRFDEGIMLDDESWYSVTPEKIAEHIAKRMVQSDVNLIIDGFCGAGGNTIQFALASPNTRVIAIDIDAHKIELAKHNAAIYGVEHQIDFIVANFLDIPKLLKVKVDAMFISPPWGVPSYKKSEKYCLDLMTPNFLDILEACRAVTPNFAFYLPRNIDENELFEAVKSNVEIEQNILNDKVLTVTAYFGNLIKFNAT</sequence>
<dbReference type="Gene3D" id="3.40.50.150">
    <property type="entry name" value="Vaccinia Virus protein VP39"/>
    <property type="match status" value="1"/>
</dbReference>
<evidence type="ECO:0000256" key="6">
    <source>
        <dbReference type="ARBA" id="ARBA00049075"/>
    </source>
</evidence>
<feature type="region of interest" description="Disordered" evidence="8">
    <location>
        <begin position="236"/>
        <end position="287"/>
    </location>
</feature>
<reference evidence="9 10" key="1">
    <citation type="journal article" date="2018" name="Gigascience">
        <title>Genomes of trombidid mites reveal novel predicted allergens and laterally-transferred genes associated with secondary metabolism.</title>
        <authorList>
            <person name="Dong X."/>
            <person name="Chaisiri K."/>
            <person name="Xia D."/>
            <person name="Armstrong S.D."/>
            <person name="Fang Y."/>
            <person name="Donnelly M.J."/>
            <person name="Kadowaki T."/>
            <person name="McGarry J.W."/>
            <person name="Darby A.C."/>
            <person name="Makepeace B.L."/>
        </authorList>
    </citation>
    <scope>NUCLEOTIDE SEQUENCE [LARGE SCALE GENOMIC DNA]</scope>
    <source>
        <strain evidence="9">UoL-WK</strain>
    </source>
</reference>
<evidence type="ECO:0000256" key="7">
    <source>
        <dbReference type="ARBA" id="ARBA00049790"/>
    </source>
</evidence>
<evidence type="ECO:0000313" key="9">
    <source>
        <dbReference type="EMBL" id="RWS13097.1"/>
    </source>
</evidence>
<evidence type="ECO:0000256" key="8">
    <source>
        <dbReference type="SAM" id="MobiDB-lite"/>
    </source>
</evidence>
<evidence type="ECO:0000256" key="1">
    <source>
        <dbReference type="ARBA" id="ARBA00018517"/>
    </source>
</evidence>
<feature type="compositionally biased region" description="Basic residues" evidence="8">
    <location>
        <begin position="277"/>
        <end position="287"/>
    </location>
</feature>
<comment type="catalytic activity">
    <reaction evidence="6">
        <text>a 5'-end (N(7)-methyl 5'-triphosphoguanosine)-ribonucleoside in snRNA + S-adenosyl-L-methionine = a 5'-end (N(2),N(7)-dimethyl 5'-triphosphoguanosine)-ribonucleoside in snRNA + S-adenosyl-L-homocysteine + H(+)</text>
        <dbReference type="Rhea" id="RHEA:78471"/>
        <dbReference type="Rhea" id="RHEA-COMP:19085"/>
        <dbReference type="Rhea" id="RHEA-COMP:19087"/>
        <dbReference type="ChEBI" id="CHEBI:15378"/>
        <dbReference type="ChEBI" id="CHEBI:57856"/>
        <dbReference type="ChEBI" id="CHEBI:59789"/>
        <dbReference type="ChEBI" id="CHEBI:156461"/>
        <dbReference type="ChEBI" id="CHEBI:172880"/>
    </reaction>
    <physiologicalReaction direction="left-to-right" evidence="6">
        <dbReference type="Rhea" id="RHEA:78472"/>
    </physiologicalReaction>
</comment>
<proteinExistence type="inferred from homology"/>
<dbReference type="InterPro" id="IPR029063">
    <property type="entry name" value="SAM-dependent_MTases_sf"/>
</dbReference>
<feature type="compositionally biased region" description="Polar residues" evidence="8">
    <location>
        <begin position="259"/>
        <end position="269"/>
    </location>
</feature>
<dbReference type="CDD" id="cd02440">
    <property type="entry name" value="AdoMet_MTases"/>
    <property type="match status" value="1"/>
</dbReference>
<dbReference type="GO" id="GO:0005634">
    <property type="term" value="C:nucleus"/>
    <property type="evidence" value="ECO:0007669"/>
    <property type="project" value="TreeGrafter"/>
</dbReference>